<dbReference type="EMBL" id="KE123505">
    <property type="protein sequence ID" value="EUT82593.1"/>
    <property type="molecule type" value="Genomic_DNA"/>
</dbReference>
<feature type="compositionally biased region" description="Low complexity" evidence="1">
    <location>
        <begin position="708"/>
        <end position="726"/>
    </location>
</feature>
<reference evidence="2" key="1">
    <citation type="submission" date="2013-02" db="EMBL/GenBank/DDBJ databases">
        <title>The Genome Sequence of Plasmodium falciparum Santa Lucia.</title>
        <authorList>
            <consortium name="The Broad Institute Genome Sequencing Platform"/>
            <consortium name="The Broad Institute Genome Sequencing Center for Infectious Disease"/>
            <person name="Neafsey D."/>
            <person name="Cheeseman I."/>
            <person name="Volkman S."/>
            <person name="Adams J."/>
            <person name="Walker B."/>
            <person name="Young S.K."/>
            <person name="Zeng Q."/>
            <person name="Gargeya S."/>
            <person name="Fitzgerald M."/>
            <person name="Haas B."/>
            <person name="Abouelleil A."/>
            <person name="Alvarado L."/>
            <person name="Arachchi H.M."/>
            <person name="Berlin A.M."/>
            <person name="Chapman S.B."/>
            <person name="Dewar J."/>
            <person name="Goldberg J."/>
            <person name="Griggs A."/>
            <person name="Gujja S."/>
            <person name="Hansen M."/>
            <person name="Howarth C."/>
            <person name="Imamovic A."/>
            <person name="Larimer J."/>
            <person name="McCowan C."/>
            <person name="Murphy C."/>
            <person name="Neiman D."/>
            <person name="Pearson M."/>
            <person name="Priest M."/>
            <person name="Roberts A."/>
            <person name="Saif S."/>
            <person name="Shea T."/>
            <person name="Sisk P."/>
            <person name="Sykes S."/>
            <person name="Wortman J."/>
            <person name="Nusbaum C."/>
            <person name="Birren B."/>
        </authorList>
    </citation>
    <scope>NUCLEOTIDE SEQUENCE [LARGE SCALE GENOMIC DNA]</scope>
    <source>
        <strain evidence="2">Santa Lucia</strain>
    </source>
</reference>
<dbReference type="Proteomes" id="UP000030666">
    <property type="component" value="Unassembled WGS sequence"/>
</dbReference>
<evidence type="ECO:0000313" key="2">
    <source>
        <dbReference type="EMBL" id="EUT82593.1"/>
    </source>
</evidence>
<feature type="region of interest" description="Disordered" evidence="1">
    <location>
        <begin position="700"/>
        <end position="728"/>
    </location>
</feature>
<protein>
    <submittedName>
        <fullName evidence="2">Uncharacterized protein</fullName>
    </submittedName>
</protein>
<feature type="region of interest" description="Disordered" evidence="1">
    <location>
        <begin position="462"/>
        <end position="501"/>
    </location>
</feature>
<evidence type="ECO:0000256" key="1">
    <source>
        <dbReference type="SAM" id="MobiDB-lite"/>
    </source>
</evidence>
<name>W7FVG8_PLAFA</name>
<proteinExistence type="predicted"/>
<organism evidence="2">
    <name type="scientific">Plasmodium falciparum Santa Lucia</name>
    <dbReference type="NCBI Taxonomy" id="478859"/>
    <lineage>
        <taxon>Eukaryota</taxon>
        <taxon>Sar</taxon>
        <taxon>Alveolata</taxon>
        <taxon>Apicomplexa</taxon>
        <taxon>Aconoidasida</taxon>
        <taxon>Haemosporida</taxon>
        <taxon>Plasmodiidae</taxon>
        <taxon>Plasmodium</taxon>
        <taxon>Plasmodium (Laverania)</taxon>
    </lineage>
</organism>
<accession>W7FVG8</accession>
<gene>
    <name evidence="2" type="ORF">PFAG_03968</name>
</gene>
<sequence length="987" mass="116483">MSICQFPISNSKGICYRQRTTECVKENNGITKFFLKDLIKESSLKNNEDVTKKDIEDKEKKNVQQNEKNQSFNVSYTWETDTISGLRFINVLNKKDKKKLGFQCIYCRDRQLFKKKSSVLYHMVTFNHGLKNSVIDELKVHIHNSCNIYVYINERTSDDRLNFINNFNTEKQITIEKENIVEKNVTKDYNLIKLEIEFVSTMNLLTFEELKELFLFFFPEQVMSIDENIIKENIIEKFLLNINSLSENYSRIIEKEYHVPDYSKDLNLITLSEYLNNLRNVKLEKKTNFYCEESVDSELAINETITSQNKEREEKKMCANQEKNIVETSSENILSKDITEEQKVYISEENRNDKINEEDQVHIKSVEKKDNAAVVEAKNMNNLVIEQNIEKVIVEEKKKRKRKEKINIDENKHILININDYNILRHDDQLFISLTTNKNKPQKEKTIIGKENFFIINNNISNDEMNKQDNNNENINTTSTSNINDNNSTKSNNNKSNFHNIYNSASSNNYYEHVKNVNGSYNSNIHTNSNNNNLLQKINAEQYMIIDNNNNNNYYNDDENKKKHPMNILLNLNNKEKKKRSRNEGSKETKMNVSKKVRNMKNKNNLDIHFLYEKTNENNVDNQNKNEHLYEQKLINYESIIGIDDITENNDLKEEHNSISSIPNYNIISTTSNTCDMQEEFYNNMNININRCLYKQTITNKNNKDDNNNNNNDNNNDNNNNDNNNNINVEETKEQGNMKNSYNTKNNEEDTNILNNIHNDNKIQRILQIHVDDDLKDNKKNISEKNVEESVLACSQNKSVKMVNYKDKNMIDKSRNKSVIKKKEINNKNILKNITKINTLNSNTKGRKKKANIIETQKDNILKKNLKKNYSYKITIDKEKKKIINYNKRNNRRKNIIKTTSSINNYYKNQHIDNIINKKKNIKLYKKKNKQTNIIHKKCYKKVNEHICTSSIKEIKQLCNLSNENIIPHNENLSCTRSYRLSRYIKT</sequence>
<dbReference type="AlphaFoldDB" id="W7FVG8"/>
<dbReference type="OrthoDB" id="372177at2759"/>